<dbReference type="Proteomes" id="UP000230560">
    <property type="component" value="Chromosome"/>
</dbReference>
<sequence length="82" mass="9487">MPKARWLKDLETENGRLKTSLAQLFRKRRDRGSAAKNRRRTGASCAAWALQLFWQHVPQHDIVQAQIDHPLLELAVLFLKLA</sequence>
<dbReference type="AlphaFoldDB" id="A0AB33F7H5"/>
<evidence type="ECO:0000313" key="1">
    <source>
        <dbReference type="EMBL" id="ATS84573.1"/>
    </source>
</evidence>
<reference evidence="1 2" key="1">
    <citation type="journal article" date="2017" name="BMC Genomics">
        <title>Xanthomonas adaptation to common bean is associated with horizontal transfers of genes encoding TAL effectors.</title>
        <authorList>
            <person name="Ruh M."/>
            <person name="Briand M."/>
            <person name="Bonneau S."/>
            <person name="Jacques M.A."/>
            <person name="Chen N.W.G."/>
        </authorList>
    </citation>
    <scope>NUCLEOTIDE SEQUENCE [LARGE SCALE GENOMIC DNA]</scope>
    <source>
        <strain evidence="1 2">CFBP6991</strain>
    </source>
</reference>
<dbReference type="EMBL" id="CP021015">
    <property type="protein sequence ID" value="ATS84573.1"/>
    <property type="molecule type" value="Genomic_DNA"/>
</dbReference>
<evidence type="ECO:0008006" key="3">
    <source>
        <dbReference type="Google" id="ProtNLM"/>
    </source>
</evidence>
<gene>
    <name evidence="1" type="ORF">XcfCFBP6991P_11915</name>
</gene>
<protein>
    <recommendedName>
        <fullName evidence="3">Transposase</fullName>
    </recommendedName>
</protein>
<evidence type="ECO:0000313" key="2">
    <source>
        <dbReference type="Proteomes" id="UP000230560"/>
    </source>
</evidence>
<accession>A0AB33F7H5</accession>
<proteinExistence type="predicted"/>
<name>A0AB33F7H5_XANCI</name>
<organism evidence="1 2">
    <name type="scientific">Xanthomonas citri pv. phaseoli var. fuscans</name>
    <dbReference type="NCBI Taxonomy" id="473423"/>
    <lineage>
        <taxon>Bacteria</taxon>
        <taxon>Pseudomonadati</taxon>
        <taxon>Pseudomonadota</taxon>
        <taxon>Gammaproteobacteria</taxon>
        <taxon>Lysobacterales</taxon>
        <taxon>Lysobacteraceae</taxon>
        <taxon>Xanthomonas</taxon>
    </lineage>
</organism>